<evidence type="ECO:0000256" key="1">
    <source>
        <dbReference type="ARBA" id="ARBA00022729"/>
    </source>
</evidence>
<dbReference type="RefSeq" id="WP_097442354.1">
    <property type="nucleotide sequence ID" value="NZ_NBWU01000004.1"/>
</dbReference>
<dbReference type="PANTHER" id="PTHR16026:SF0">
    <property type="entry name" value="CARTILAGE ACIDIC PROTEIN 1"/>
    <property type="match status" value="1"/>
</dbReference>
<evidence type="ECO:0000313" key="3">
    <source>
        <dbReference type="EMBL" id="PCE63638.1"/>
    </source>
</evidence>
<dbReference type="InterPro" id="IPR013517">
    <property type="entry name" value="FG-GAP"/>
</dbReference>
<dbReference type="Gene3D" id="2.130.10.130">
    <property type="entry name" value="Integrin alpha, N-terminal"/>
    <property type="match status" value="4"/>
</dbReference>
<dbReference type="OrthoDB" id="9816120at2"/>
<dbReference type="Pfam" id="PF13517">
    <property type="entry name" value="FG-GAP_3"/>
    <property type="match status" value="7"/>
</dbReference>
<dbReference type="PANTHER" id="PTHR16026">
    <property type="entry name" value="CARTILAGE ACIDIC PROTEIN 1"/>
    <property type="match status" value="1"/>
</dbReference>
<dbReference type="AlphaFoldDB" id="A0A2A4G6M6"/>
<keyword evidence="1" id="KW-0732">Signal</keyword>
<dbReference type="PROSITE" id="PS51257">
    <property type="entry name" value="PROKAR_LIPOPROTEIN"/>
    <property type="match status" value="1"/>
</dbReference>
<reference evidence="3 4" key="1">
    <citation type="submission" date="2017-04" db="EMBL/GenBank/DDBJ databases">
        <title>A new member of the family Flavobacteriaceae isolated from ascidians.</title>
        <authorList>
            <person name="Chen L."/>
        </authorList>
    </citation>
    <scope>NUCLEOTIDE SEQUENCE [LARGE SCALE GENOMIC DNA]</scope>
    <source>
        <strain evidence="3 4">HQA918</strain>
    </source>
</reference>
<keyword evidence="4" id="KW-1185">Reference proteome</keyword>
<protein>
    <recommendedName>
        <fullName evidence="2">ASPIC/UnbV domain-containing protein</fullName>
    </recommendedName>
</protein>
<organism evidence="3 4">
    <name type="scientific">Sediminicola luteus</name>
    <dbReference type="NCBI Taxonomy" id="319238"/>
    <lineage>
        <taxon>Bacteria</taxon>
        <taxon>Pseudomonadati</taxon>
        <taxon>Bacteroidota</taxon>
        <taxon>Flavobacteriia</taxon>
        <taxon>Flavobacteriales</taxon>
        <taxon>Flavobacteriaceae</taxon>
        <taxon>Sediminicola</taxon>
    </lineage>
</organism>
<proteinExistence type="predicted"/>
<dbReference type="Proteomes" id="UP000219559">
    <property type="component" value="Unassembled WGS sequence"/>
</dbReference>
<feature type="domain" description="ASPIC/UnbV" evidence="2">
    <location>
        <begin position="538"/>
        <end position="603"/>
    </location>
</feature>
<dbReference type="InterPro" id="IPR027039">
    <property type="entry name" value="Crtac1"/>
</dbReference>
<dbReference type="Pfam" id="PF07593">
    <property type="entry name" value="UnbV_ASPIC"/>
    <property type="match status" value="1"/>
</dbReference>
<gene>
    <name evidence="3" type="ORF">B7P33_10155</name>
</gene>
<evidence type="ECO:0000259" key="2">
    <source>
        <dbReference type="Pfam" id="PF07593"/>
    </source>
</evidence>
<dbReference type="InterPro" id="IPR011519">
    <property type="entry name" value="UnbV_ASPIC"/>
</dbReference>
<name>A0A2A4G6M6_9FLAO</name>
<evidence type="ECO:0000313" key="4">
    <source>
        <dbReference type="Proteomes" id="UP000219559"/>
    </source>
</evidence>
<dbReference type="SUPFAM" id="SSF69318">
    <property type="entry name" value="Integrin alpha N-terminal domain"/>
    <property type="match status" value="3"/>
</dbReference>
<comment type="caution">
    <text evidence="3">The sequence shown here is derived from an EMBL/GenBank/DDBJ whole genome shotgun (WGS) entry which is preliminary data.</text>
</comment>
<accession>A0A2A4G6M6</accession>
<dbReference type="InterPro" id="IPR028994">
    <property type="entry name" value="Integrin_alpha_N"/>
</dbReference>
<dbReference type="EMBL" id="NBWU01000004">
    <property type="protein sequence ID" value="PCE63638.1"/>
    <property type="molecule type" value="Genomic_DNA"/>
</dbReference>
<sequence>MQKKLKNGLWAIGFLAITGCGQNQNDNEIQPSIKPLFTKVNQVDSGIDFQNKIDDTKEHNILLYSNYYGGGGVGIGDFNGDGLKDVYFAGNLVPDRLYINKGNMQFEDATEASGITYHNGWSTGVSIADVNNDGAIDIYVTRELYDHEPERRKNLLYVNNGDGTFTEKATEYGIADPARSRHATFFDYDNDGFLDLFVLNQPPNPGSYSEFFGTPLLQNKYSSKLYRNIKGAYFEDVTEKAGLLRPGFPNAASTSDFNGDGWADIYVANDFYAPDALYINNQDGTFTNTIHESFNHISYFSMGVDAADLNNDGLLDLHVLDMAAEDNYRSKSNMSGMDISQFWRIVNRGGHYQYMFNNVHLNNGNNTFSEIAQLTNMATTDWSWANLIADFDNDGYKDVFITNGLLRDIRNTDSDKAVANHVNQVADTWVKNNPNGGEISIWEILDLQETLSLVPSEKLVNYMYQNQGDYQFENVIEKWGLNDPSFSNGAAYADLDNDGDLDLIVNNINEPAFVYRNNSTNNFVRFSLKSKSNQPVLNSKITLYLKEQQQFVELTNTRGIYSTSEQHSAHFGLGENSRIDSVRIQWPNGKSTIFAQPKSNKEHVLYLEDAIEVSRINQHKAKSLMKESNFLLTDSEHKENVFDDFSKQILLPHKMSQFGPAMAIGDVNGDGLDDVFLGASVGETSQLWIQGKNTKFKTKFNQSFSRSKFQEDIDAAFVDIDNDNDLDLYVVSGGNEFIAGNANYTDRLYLNDGKGNFKATGVAPESKQISGSVVRFEDFDGNGFLDAFVGGRHTPQQYPVPTDSKIYRNNGGKLSDVTAEVAPELVNLGMVTDALWTDYDNDGDKDLMVVGEWMPITILENTNGKFKKVALSNLKDTAGWWFSIEQGDFDKDGDMDYVVGNLGLNYKYKTSPEEPFDVHYYDFDNSGQKDIVLGYYNYGEHYPLRGFSCSSEQVPELKSKFKKYDVFASLNLEEVYGQDKLSNALHYQAHTFASLFVENLGNGNFRVHELPRLAQLSNINDFIVDDFDNDGNLDVLAAGNLYVSEIETTRNDAGRGVLLFGDGKNNFSPVSHLTSGFFANKDVRKLKPIQLANGKKAVVVANNNGPLQFFEFNAPEK</sequence>